<comment type="caution">
    <text evidence="1">The sequence shown here is derived from an EMBL/GenBank/DDBJ whole genome shotgun (WGS) entry which is preliminary data.</text>
</comment>
<accession>A0AAW0TNN7</accession>
<evidence type="ECO:0000313" key="1">
    <source>
        <dbReference type="EMBL" id="KAK8388916.1"/>
    </source>
</evidence>
<dbReference type="Proteomes" id="UP001487740">
    <property type="component" value="Unassembled WGS sequence"/>
</dbReference>
<protein>
    <submittedName>
        <fullName evidence="1">Uncharacterized protein</fullName>
    </submittedName>
</protein>
<keyword evidence="2" id="KW-1185">Reference proteome</keyword>
<proteinExistence type="predicted"/>
<organism evidence="1 2">
    <name type="scientific">Scylla paramamosain</name>
    <name type="common">Mud crab</name>
    <dbReference type="NCBI Taxonomy" id="85552"/>
    <lineage>
        <taxon>Eukaryota</taxon>
        <taxon>Metazoa</taxon>
        <taxon>Ecdysozoa</taxon>
        <taxon>Arthropoda</taxon>
        <taxon>Crustacea</taxon>
        <taxon>Multicrustacea</taxon>
        <taxon>Malacostraca</taxon>
        <taxon>Eumalacostraca</taxon>
        <taxon>Eucarida</taxon>
        <taxon>Decapoda</taxon>
        <taxon>Pleocyemata</taxon>
        <taxon>Brachyura</taxon>
        <taxon>Eubrachyura</taxon>
        <taxon>Portunoidea</taxon>
        <taxon>Portunidae</taxon>
        <taxon>Portuninae</taxon>
        <taxon>Scylla</taxon>
    </lineage>
</organism>
<evidence type="ECO:0000313" key="2">
    <source>
        <dbReference type="Proteomes" id="UP001487740"/>
    </source>
</evidence>
<sequence length="228" mass="24230">MFILEEGGRQSGSGSTIIISQLATACVVTEGETWKIGRAREPHSSACNRVAEPSKTREAAVVLLVSIIPTPSVVLCPCLHNPAIQTLAAPTPRCAHPAMLKSYTLLHSLYAFALLHPTFMSRHCNTKALWSCHRPDSSVVTGRPAVTLRGRAGQVTQGRTPHKRSVVAPAVARRGVNLAKNPVLGASVLSNPRNRSSTTSLLVTTASQTDRTSACQAPVKKPSCPDVT</sequence>
<gene>
    <name evidence="1" type="ORF">O3P69_020702</name>
</gene>
<reference evidence="1 2" key="1">
    <citation type="submission" date="2023-03" db="EMBL/GenBank/DDBJ databases">
        <title>High-quality genome of Scylla paramamosain provides insights in environmental adaptation.</title>
        <authorList>
            <person name="Zhang L."/>
        </authorList>
    </citation>
    <scope>NUCLEOTIDE SEQUENCE [LARGE SCALE GENOMIC DNA]</scope>
    <source>
        <strain evidence="1">LZ_2023a</strain>
        <tissue evidence="1">Muscle</tissue>
    </source>
</reference>
<dbReference type="EMBL" id="JARAKH010000028">
    <property type="protein sequence ID" value="KAK8388916.1"/>
    <property type="molecule type" value="Genomic_DNA"/>
</dbReference>
<name>A0AAW0TNN7_SCYPA</name>
<dbReference type="AlphaFoldDB" id="A0AAW0TNN7"/>